<dbReference type="Proteomes" id="UP000775872">
    <property type="component" value="Unassembled WGS sequence"/>
</dbReference>
<sequence length="221" mass="24059">MAQNEASDYYTLVSGFYGPGALACWYLSIAAYIFNSLTAKREGKSHLFGLSIEFLALMAYPIIAIGHLLIQINGFPVGYEKYLTENLLSCRESCDKGIPLPYDSPDGSHLATHAELYPRILAMNPALRIQDSFFYICATALFFGLLTPTKPSPVMKNVLFTAGLAWCCAVKIALMVKLNRHGDSSGTVGSPIEVLVGLILHGCLPLTRIYAALISPIFALC</sequence>
<keyword evidence="1" id="KW-0472">Membrane</keyword>
<evidence type="ECO:0000313" key="2">
    <source>
        <dbReference type="EMBL" id="CAH0055018.1"/>
    </source>
</evidence>
<feature type="transmembrane region" description="Helical" evidence="1">
    <location>
        <begin position="158"/>
        <end position="178"/>
    </location>
</feature>
<keyword evidence="3" id="KW-1185">Reference proteome</keyword>
<feature type="transmembrane region" description="Helical" evidence="1">
    <location>
        <begin position="127"/>
        <end position="146"/>
    </location>
</feature>
<proteinExistence type="predicted"/>
<keyword evidence="1" id="KW-1133">Transmembrane helix</keyword>
<comment type="caution">
    <text evidence="2">The sequence shown here is derived from an EMBL/GenBank/DDBJ whole genome shotgun (WGS) entry which is preliminary data.</text>
</comment>
<evidence type="ECO:0000313" key="3">
    <source>
        <dbReference type="Proteomes" id="UP000775872"/>
    </source>
</evidence>
<dbReference type="EMBL" id="CABFOC020000053">
    <property type="protein sequence ID" value="CAH0055018.1"/>
    <property type="molecule type" value="Genomic_DNA"/>
</dbReference>
<dbReference type="AlphaFoldDB" id="A0A9N9ZGN0"/>
<feature type="transmembrane region" description="Helical" evidence="1">
    <location>
        <begin position="198"/>
        <end position="220"/>
    </location>
</feature>
<name>A0A9N9ZGN0_9HYPO</name>
<dbReference type="OrthoDB" id="3552356at2759"/>
<organism evidence="2 3">
    <name type="scientific">Clonostachys solani</name>
    <dbReference type="NCBI Taxonomy" id="160281"/>
    <lineage>
        <taxon>Eukaryota</taxon>
        <taxon>Fungi</taxon>
        <taxon>Dikarya</taxon>
        <taxon>Ascomycota</taxon>
        <taxon>Pezizomycotina</taxon>
        <taxon>Sordariomycetes</taxon>
        <taxon>Hypocreomycetidae</taxon>
        <taxon>Hypocreales</taxon>
        <taxon>Bionectriaceae</taxon>
        <taxon>Clonostachys</taxon>
    </lineage>
</organism>
<gene>
    <name evidence="2" type="ORF">CSOL1703_00016919</name>
</gene>
<reference evidence="2" key="1">
    <citation type="submission" date="2021-10" db="EMBL/GenBank/DDBJ databases">
        <authorList>
            <person name="Piombo E."/>
        </authorList>
    </citation>
    <scope>NUCLEOTIDE SEQUENCE</scope>
</reference>
<evidence type="ECO:0000256" key="1">
    <source>
        <dbReference type="SAM" id="Phobius"/>
    </source>
</evidence>
<protein>
    <submittedName>
        <fullName evidence="2">Uncharacterized protein</fullName>
    </submittedName>
</protein>
<keyword evidence="1" id="KW-0812">Transmembrane</keyword>
<feature type="transmembrane region" description="Helical" evidence="1">
    <location>
        <begin position="16"/>
        <end position="35"/>
    </location>
</feature>
<feature type="transmembrane region" description="Helical" evidence="1">
    <location>
        <begin position="47"/>
        <end position="70"/>
    </location>
</feature>
<accession>A0A9N9ZGN0</accession>